<reference evidence="1 2" key="1">
    <citation type="submission" date="2019-03" db="EMBL/GenBank/DDBJ databases">
        <title>Complete genome sequence of two outbreak-associated Acinetobacter haemolyticus strains.</title>
        <authorList>
            <person name="Bai L."/>
            <person name="Zhang S.-C."/>
            <person name="Deng Y."/>
            <person name="Song C.-C."/>
            <person name="Kang G.-B."/>
            <person name="Dong Y."/>
            <person name="Wang Y."/>
            <person name="Gao F."/>
            <person name="Huang H."/>
        </authorList>
    </citation>
    <scope>NUCLEOTIDE SEQUENCE [LARGE SCALE GENOMIC DNA]</scope>
    <source>
        <strain evidence="1 2">TJR01</strain>
    </source>
</reference>
<name>A0A4P7B2E7_ACIHA</name>
<organism evidence="1 2">
    <name type="scientific">Acinetobacter haemolyticus</name>
    <dbReference type="NCBI Taxonomy" id="29430"/>
    <lineage>
        <taxon>Bacteria</taxon>
        <taxon>Pseudomonadati</taxon>
        <taxon>Pseudomonadota</taxon>
        <taxon>Gammaproteobacteria</taxon>
        <taxon>Moraxellales</taxon>
        <taxon>Moraxellaceae</taxon>
        <taxon>Acinetobacter</taxon>
    </lineage>
</organism>
<proteinExistence type="predicted"/>
<sequence>MNRGYSNTICGWLVVFSLSLPTLSYSKNLSTADKIAQKQRSELLAEVNDLLAQATNKSRKSKISEDKITVEFESQRVGQVKTECTNIDWSNDALRQSITFGIIKMDSARLNCTTQVKGETSQSYENSIPLYDPDDFTVAQRFKLGDKILEIQDISRRGLEIDNTNKFFDSKNAKVGRYTIFGDYIEYQPSEKATIAYINRWLTQNVLGHQLNIVDPDTEKMFVTTNTLGNNYHHVNYYANTPKRKILIQAHTPKIDWSKALPNQYGEYAYLRYDSEQKLRELVTIFSTQFFIQHDQQCTCGSKSNKIEQTSKLRWVVIGNSSSTFDQTEIDKLNRAVTYLVKLSKDS</sequence>
<evidence type="ECO:0000313" key="1">
    <source>
        <dbReference type="EMBL" id="QBQ15757.1"/>
    </source>
</evidence>
<evidence type="ECO:0000313" key="2">
    <source>
        <dbReference type="Proteomes" id="UP000294395"/>
    </source>
</evidence>
<dbReference type="EMBL" id="CP038009">
    <property type="protein sequence ID" value="QBQ15757.1"/>
    <property type="molecule type" value="Genomic_DNA"/>
</dbReference>
<accession>A0A4P7B2E7</accession>
<dbReference type="Proteomes" id="UP000294395">
    <property type="component" value="Chromosome"/>
</dbReference>
<dbReference type="RefSeq" id="WP_134251853.1">
    <property type="nucleotide sequence ID" value="NZ_CP018871.1"/>
</dbReference>
<dbReference type="AlphaFoldDB" id="A0A4P7B2E7"/>
<protein>
    <submittedName>
        <fullName evidence="1">Uncharacterized protein</fullName>
    </submittedName>
</protein>
<gene>
    <name evidence="1" type="ORF">AHTJR_05505</name>
</gene>